<comment type="similarity">
    <text evidence="3">Belongs to the MCM family.</text>
</comment>
<dbReference type="SMART" id="SM00350">
    <property type="entry name" value="MCM"/>
    <property type="match status" value="1"/>
</dbReference>
<accession>A0A3S5A7F1</accession>
<dbReference type="InterPro" id="IPR001208">
    <property type="entry name" value="MCM_dom"/>
</dbReference>
<dbReference type="Gene3D" id="3.40.50.300">
    <property type="entry name" value="P-loop containing nucleotide triphosphate hydrolases"/>
    <property type="match status" value="1"/>
</dbReference>
<organism evidence="5 6">
    <name type="scientific">Protopolystoma xenopodis</name>
    <dbReference type="NCBI Taxonomy" id="117903"/>
    <lineage>
        <taxon>Eukaryota</taxon>
        <taxon>Metazoa</taxon>
        <taxon>Spiralia</taxon>
        <taxon>Lophotrochozoa</taxon>
        <taxon>Platyhelminthes</taxon>
        <taxon>Monogenea</taxon>
        <taxon>Polyopisthocotylea</taxon>
        <taxon>Polystomatidea</taxon>
        <taxon>Polystomatidae</taxon>
        <taxon>Protopolystoma</taxon>
    </lineage>
</organism>
<dbReference type="GO" id="GO:0005634">
    <property type="term" value="C:nucleus"/>
    <property type="evidence" value="ECO:0007669"/>
    <property type="project" value="TreeGrafter"/>
</dbReference>
<dbReference type="PROSITE" id="PS50051">
    <property type="entry name" value="MCM_2"/>
    <property type="match status" value="1"/>
</dbReference>
<dbReference type="Proteomes" id="UP000784294">
    <property type="component" value="Unassembled WGS sequence"/>
</dbReference>
<dbReference type="InterPro" id="IPR027417">
    <property type="entry name" value="P-loop_NTPase"/>
</dbReference>
<dbReference type="GO" id="GO:0003697">
    <property type="term" value="F:single-stranded DNA binding"/>
    <property type="evidence" value="ECO:0007669"/>
    <property type="project" value="TreeGrafter"/>
</dbReference>
<evidence type="ECO:0000313" key="5">
    <source>
        <dbReference type="EMBL" id="VEL13842.1"/>
    </source>
</evidence>
<keyword evidence="2 3" id="KW-0067">ATP-binding</keyword>
<protein>
    <recommendedName>
        <fullName evidence="4">MCM C-terminal AAA(+) ATPase domain-containing protein</fullName>
    </recommendedName>
</protein>
<evidence type="ECO:0000256" key="1">
    <source>
        <dbReference type="ARBA" id="ARBA00022741"/>
    </source>
</evidence>
<dbReference type="SUPFAM" id="SSF52540">
    <property type="entry name" value="P-loop containing nucleoside triphosphate hydrolases"/>
    <property type="match status" value="1"/>
</dbReference>
<name>A0A3S5A7F1_9PLAT</name>
<evidence type="ECO:0000259" key="4">
    <source>
        <dbReference type="PROSITE" id="PS50051"/>
    </source>
</evidence>
<dbReference type="GO" id="GO:0017116">
    <property type="term" value="F:single-stranded DNA helicase activity"/>
    <property type="evidence" value="ECO:0007669"/>
    <property type="project" value="TreeGrafter"/>
</dbReference>
<evidence type="ECO:0000256" key="3">
    <source>
        <dbReference type="RuleBase" id="RU004070"/>
    </source>
</evidence>
<keyword evidence="3" id="KW-0238">DNA-binding</keyword>
<feature type="domain" description="MCM C-terminal AAA(+) ATPase" evidence="4">
    <location>
        <begin position="59"/>
        <end position="203"/>
    </location>
</feature>
<comment type="caution">
    <text evidence="5">The sequence shown here is derived from an EMBL/GenBank/DDBJ whole genome shotgun (WGS) entry which is preliminary data.</text>
</comment>
<dbReference type="OrthoDB" id="6261063at2759"/>
<keyword evidence="6" id="KW-1185">Reference proteome</keyword>
<dbReference type="AlphaFoldDB" id="A0A3S5A7F1"/>
<dbReference type="GO" id="GO:0042555">
    <property type="term" value="C:MCM complex"/>
    <property type="evidence" value="ECO:0007669"/>
    <property type="project" value="TreeGrafter"/>
</dbReference>
<dbReference type="Pfam" id="PF00493">
    <property type="entry name" value="MCM"/>
    <property type="match status" value="1"/>
</dbReference>
<evidence type="ECO:0000256" key="2">
    <source>
        <dbReference type="ARBA" id="ARBA00022840"/>
    </source>
</evidence>
<dbReference type="PANTHER" id="PTHR11630">
    <property type="entry name" value="DNA REPLICATION LICENSING FACTOR MCM FAMILY MEMBER"/>
    <property type="match status" value="1"/>
</dbReference>
<dbReference type="PANTHER" id="PTHR11630:SF47">
    <property type="entry name" value="DNA HELICASE MCM8"/>
    <property type="match status" value="1"/>
</dbReference>
<dbReference type="GO" id="GO:0005524">
    <property type="term" value="F:ATP binding"/>
    <property type="evidence" value="ECO:0007669"/>
    <property type="project" value="UniProtKB-KW"/>
</dbReference>
<keyword evidence="1 3" id="KW-0547">Nucleotide-binding</keyword>
<gene>
    <name evidence="5" type="ORF">PXEA_LOCUS7282</name>
</gene>
<sequence length="203" mass="22147">MLGENFLNEDERMDFYAEPVHKRRDSLHVLLMGNIPLLEYFLSFLFFPLINSHFSEERVTGDPGIGKSQLLRAVTSIAPRSVYVCGNSATSAGLTVSTTRTSSASGGFGLEAGALVLADRGCCCLDEFDKLPTHEPDVLLEAMEQQTISLARGGVVASLPARVTLIAAANPVGGHYDLSRRLQANIRLPDALLSRYHQYLHLS</sequence>
<reference evidence="5" key="1">
    <citation type="submission" date="2018-11" db="EMBL/GenBank/DDBJ databases">
        <authorList>
            <consortium name="Pathogen Informatics"/>
        </authorList>
    </citation>
    <scope>NUCLEOTIDE SEQUENCE</scope>
</reference>
<proteinExistence type="inferred from homology"/>
<evidence type="ECO:0000313" key="6">
    <source>
        <dbReference type="Proteomes" id="UP000784294"/>
    </source>
</evidence>
<dbReference type="PRINTS" id="PR01657">
    <property type="entry name" value="MCMFAMILY"/>
</dbReference>
<dbReference type="InterPro" id="IPR031327">
    <property type="entry name" value="MCM"/>
</dbReference>
<dbReference type="EMBL" id="CAAALY010019118">
    <property type="protein sequence ID" value="VEL13842.1"/>
    <property type="molecule type" value="Genomic_DNA"/>
</dbReference>